<dbReference type="Proteomes" id="UP001597541">
    <property type="component" value="Unassembled WGS sequence"/>
</dbReference>
<feature type="transmembrane region" description="Helical" evidence="2">
    <location>
        <begin position="43"/>
        <end position="76"/>
    </location>
</feature>
<evidence type="ECO:0000313" key="5">
    <source>
        <dbReference type="Proteomes" id="UP001597541"/>
    </source>
</evidence>
<dbReference type="InterPro" id="IPR045768">
    <property type="entry name" value="SpoIIE_N"/>
</dbReference>
<dbReference type="InterPro" id="IPR036457">
    <property type="entry name" value="PPM-type-like_dom_sf"/>
</dbReference>
<feature type="transmembrane region" description="Helical" evidence="2">
    <location>
        <begin position="257"/>
        <end position="274"/>
    </location>
</feature>
<evidence type="ECO:0000256" key="1">
    <source>
        <dbReference type="ARBA" id="ARBA00022801"/>
    </source>
</evidence>
<feature type="transmembrane region" description="Helical" evidence="2">
    <location>
        <begin position="153"/>
        <end position="182"/>
    </location>
</feature>
<proteinExistence type="predicted"/>
<dbReference type="SUPFAM" id="SSF81606">
    <property type="entry name" value="PP2C-like"/>
    <property type="match status" value="1"/>
</dbReference>
<evidence type="ECO:0000259" key="3">
    <source>
        <dbReference type="PROSITE" id="PS51746"/>
    </source>
</evidence>
<dbReference type="NCBIfam" id="TIGR02865">
    <property type="entry name" value="spore_II_E"/>
    <property type="match status" value="1"/>
</dbReference>
<feature type="transmembrane region" description="Helical" evidence="2">
    <location>
        <begin position="225"/>
        <end position="250"/>
    </location>
</feature>
<keyword evidence="2" id="KW-0812">Transmembrane</keyword>
<comment type="caution">
    <text evidence="4">The sequence shown here is derived from an EMBL/GenBank/DDBJ whole genome shotgun (WGS) entry which is preliminary data.</text>
</comment>
<feature type="domain" description="PPM-type phosphatase" evidence="3">
    <location>
        <begin position="596"/>
        <end position="806"/>
    </location>
</feature>
<keyword evidence="2" id="KW-1133">Transmembrane helix</keyword>
<dbReference type="SMART" id="SM00331">
    <property type="entry name" value="PP2C_SIG"/>
    <property type="match status" value="1"/>
</dbReference>
<name>A0ABW5PAJ2_9BACL</name>
<dbReference type="PANTHER" id="PTHR43156">
    <property type="entry name" value="STAGE II SPORULATION PROTEIN E-RELATED"/>
    <property type="match status" value="1"/>
</dbReference>
<feature type="transmembrane region" description="Helical" evidence="2">
    <location>
        <begin position="82"/>
        <end position="115"/>
    </location>
</feature>
<organism evidence="4 5">
    <name type="scientific">Paenibacillus gansuensis</name>
    <dbReference type="NCBI Taxonomy" id="306542"/>
    <lineage>
        <taxon>Bacteria</taxon>
        <taxon>Bacillati</taxon>
        <taxon>Bacillota</taxon>
        <taxon>Bacilli</taxon>
        <taxon>Bacillales</taxon>
        <taxon>Paenibacillaceae</taxon>
        <taxon>Paenibacillus</taxon>
    </lineage>
</organism>
<dbReference type="Pfam" id="PF19732">
    <property type="entry name" value="SpoIIE_N"/>
    <property type="match status" value="1"/>
</dbReference>
<reference evidence="5" key="1">
    <citation type="journal article" date="2019" name="Int. J. Syst. Evol. Microbiol.">
        <title>The Global Catalogue of Microorganisms (GCM) 10K type strain sequencing project: providing services to taxonomists for standard genome sequencing and annotation.</title>
        <authorList>
            <consortium name="The Broad Institute Genomics Platform"/>
            <consortium name="The Broad Institute Genome Sequencing Center for Infectious Disease"/>
            <person name="Wu L."/>
            <person name="Ma J."/>
        </authorList>
    </citation>
    <scope>NUCLEOTIDE SEQUENCE [LARGE SCALE GENOMIC DNA]</scope>
    <source>
        <strain evidence="5">KCTC 3950</strain>
    </source>
</reference>
<protein>
    <submittedName>
        <fullName evidence="4">Stage II sporulation protein E</fullName>
        <ecNumber evidence="4">3.1.3.16</ecNumber>
    </submittedName>
</protein>
<feature type="transmembrane region" description="Helical" evidence="2">
    <location>
        <begin position="127"/>
        <end position="147"/>
    </location>
</feature>
<dbReference type="InterPro" id="IPR014221">
    <property type="entry name" value="SpoII_E"/>
</dbReference>
<keyword evidence="5" id="KW-1185">Reference proteome</keyword>
<dbReference type="PROSITE" id="PS51746">
    <property type="entry name" value="PPM_2"/>
    <property type="match status" value="1"/>
</dbReference>
<dbReference type="InterPro" id="IPR001932">
    <property type="entry name" value="PPM-type_phosphatase-like_dom"/>
</dbReference>
<dbReference type="PANTHER" id="PTHR43156:SF2">
    <property type="entry name" value="STAGE II SPORULATION PROTEIN E"/>
    <property type="match status" value="1"/>
</dbReference>
<keyword evidence="2" id="KW-0472">Membrane</keyword>
<dbReference type="Gene3D" id="3.60.40.10">
    <property type="entry name" value="PPM-type phosphatase domain"/>
    <property type="match status" value="1"/>
</dbReference>
<dbReference type="RefSeq" id="WP_377600298.1">
    <property type="nucleotide sequence ID" value="NZ_JBHUME010000003.1"/>
</dbReference>
<dbReference type="EC" id="3.1.3.16" evidence="4"/>
<dbReference type="SMART" id="SM00332">
    <property type="entry name" value="PP2Cc"/>
    <property type="match status" value="1"/>
</dbReference>
<feature type="transmembrane region" description="Helical" evidence="2">
    <location>
        <begin position="194"/>
        <end position="213"/>
    </location>
</feature>
<dbReference type="InterPro" id="IPR052016">
    <property type="entry name" value="Bact_Sigma-Reg"/>
</dbReference>
<dbReference type="Pfam" id="PF07228">
    <property type="entry name" value="SpoIIE"/>
    <property type="match status" value="1"/>
</dbReference>
<dbReference type="GO" id="GO:0004722">
    <property type="term" value="F:protein serine/threonine phosphatase activity"/>
    <property type="evidence" value="ECO:0007669"/>
    <property type="project" value="UniProtKB-EC"/>
</dbReference>
<accession>A0ABW5PAJ2</accession>
<keyword evidence="1 4" id="KW-0378">Hydrolase</keyword>
<evidence type="ECO:0000313" key="4">
    <source>
        <dbReference type="EMBL" id="MFD2611533.1"/>
    </source>
</evidence>
<evidence type="ECO:0000256" key="2">
    <source>
        <dbReference type="SAM" id="Phobius"/>
    </source>
</evidence>
<feature type="transmembrane region" description="Helical" evidence="2">
    <location>
        <begin position="280"/>
        <end position="299"/>
    </location>
</feature>
<dbReference type="EMBL" id="JBHUME010000003">
    <property type="protein sequence ID" value="MFD2611533.1"/>
    <property type="molecule type" value="Genomic_DNA"/>
</dbReference>
<sequence length="831" mass="92169">MMAKTFMAGAEEKWAKVSDKLMQSGQGVFMGNRLFQAVAAKKWSIILLAMAFLLGRAMILEQLAPFAVAYFAVIYFLRRDLLFYSAGMLLAGSLFAEQMHIGIIAAEMAVFFFLLKGLERFERAEISFAPVLVLTSTLLVNTFYLIVTGGLTWYSMAMAVVEAVLSLVLTLIFIQAIPVFTLSRKNYNLKNEEIICLIILLASVMTGMVGWKLGGLSTEHIMSRYLILLFALVGGSPMGASVGVITGLILSLARVDAIYQMSLLAFAGMLAGLLKEGRRMAVGLGMLLGSSILSVYIGNQTDVMSSTWESVVAVALFLMTPKSVIQTIAKYVPGTQEHMNSQNDYAKRIRDLTAGRVQQFSEVFRELSKSFVPLTQEAAADPDRAAEVSHFMNAVAAKTCDGCHRSTQCWGSKFQRTYSFMTEAMTDIERDPGMKNRKIPVAWRNACQKPEQVLGEMKQQYDLYQHDLHWKKQIQESRQIVADQLYGVSQVMEDLAKEIRREGQELFLQEEQIRQTLEELGLSIHSIDVINLEPGNVEIEIIHQYTKGFDECRKIIAPLLTDILGEHIAVKSEQYSAKGTGYYTVVFGSAKEYEVETGIASAAKGGDLLSGDSFSLAELNNGKFAVAISDGMGNGERARAESSTALNILQQLLDSGMDEKLAVKSVNSVLLLRSTDEMYATVDVALIDQYSAKTTFVKIGSTPSFIKRGDEVIPVHANNLPVGIIQDIDIDLITRQLEPGDVLVMMTDGIYDAPGHAVNKELWMKRVIQELEDGDPQEMADKLIDLAVRYHEGSIHDDMTVVVARVQKHKPEWSPLRWPGMSRLERPKIVS</sequence>
<gene>
    <name evidence="4" type="primary">spoIIE</name>
    <name evidence="4" type="ORF">ACFSUF_03750</name>
</gene>